<keyword evidence="1" id="KW-0813">Transport</keyword>
<dbReference type="SUPFAM" id="SSF47175">
    <property type="entry name" value="Cytochromes"/>
    <property type="match status" value="1"/>
</dbReference>
<dbReference type="PROSITE" id="PS51009">
    <property type="entry name" value="CYTCII"/>
    <property type="match status" value="1"/>
</dbReference>
<evidence type="ECO:0000313" key="9">
    <source>
        <dbReference type="EMBL" id="SEB90764.1"/>
    </source>
</evidence>
<evidence type="ECO:0000256" key="1">
    <source>
        <dbReference type="ARBA" id="ARBA00022448"/>
    </source>
</evidence>
<evidence type="ECO:0000256" key="5">
    <source>
        <dbReference type="ARBA" id="ARBA00023004"/>
    </source>
</evidence>
<sequence>MKKFALAVSALCLSVSAVAAADDPIAVRKAIMQANAASAGLAGAMMKRELEYNPAIAKAAILTLSASAKSFGDFFPEGSGDGDTTAAPAIWGDAAGFQAALDKYMTDTAAAVEASGKDGPADLAAFQAAIGPVFGNCKSCHENFRVQNN</sequence>
<proteinExistence type="predicted"/>
<dbReference type="PIRSF" id="PIRSF000027">
    <property type="entry name" value="Cytc_c_prime"/>
    <property type="match status" value="1"/>
</dbReference>
<organism evidence="9 10">
    <name type="scientific">Nitratireductor aquibiodomus</name>
    <dbReference type="NCBI Taxonomy" id="204799"/>
    <lineage>
        <taxon>Bacteria</taxon>
        <taxon>Pseudomonadati</taxon>
        <taxon>Pseudomonadota</taxon>
        <taxon>Alphaproteobacteria</taxon>
        <taxon>Hyphomicrobiales</taxon>
        <taxon>Phyllobacteriaceae</taxon>
        <taxon>Nitratireductor</taxon>
    </lineage>
</organism>
<feature type="signal peptide" evidence="8">
    <location>
        <begin position="1"/>
        <end position="21"/>
    </location>
</feature>
<dbReference type="GO" id="GO:0009055">
    <property type="term" value="F:electron transfer activity"/>
    <property type="evidence" value="ECO:0007669"/>
    <property type="project" value="InterPro"/>
</dbReference>
<evidence type="ECO:0000256" key="8">
    <source>
        <dbReference type="SAM" id="SignalP"/>
    </source>
</evidence>
<dbReference type="GO" id="GO:0020037">
    <property type="term" value="F:heme binding"/>
    <property type="evidence" value="ECO:0007669"/>
    <property type="project" value="InterPro"/>
</dbReference>
<evidence type="ECO:0000256" key="6">
    <source>
        <dbReference type="PIRSR" id="PIRSR000027-1"/>
    </source>
</evidence>
<feature type="binding site" description="axial binding residue" evidence="6">
    <location>
        <position position="141"/>
    </location>
    <ligand>
        <name>heme c</name>
        <dbReference type="ChEBI" id="CHEBI:61717"/>
    </ligand>
    <ligandPart>
        <name>Fe</name>
        <dbReference type="ChEBI" id="CHEBI:18248"/>
    </ligandPart>
</feature>
<dbReference type="Gene3D" id="1.20.120.10">
    <property type="entry name" value="Cytochrome c/b562"/>
    <property type="match status" value="1"/>
</dbReference>
<keyword evidence="10" id="KW-1185">Reference proteome</keyword>
<dbReference type="GO" id="GO:0022900">
    <property type="term" value="P:electron transport chain"/>
    <property type="evidence" value="ECO:0007669"/>
    <property type="project" value="InterPro"/>
</dbReference>
<evidence type="ECO:0000256" key="7">
    <source>
        <dbReference type="PIRSR" id="PIRSR000027-2"/>
    </source>
</evidence>
<dbReference type="EMBL" id="FNSL01000001">
    <property type="protein sequence ID" value="SEB90764.1"/>
    <property type="molecule type" value="Genomic_DNA"/>
</dbReference>
<reference evidence="10" key="1">
    <citation type="submission" date="2016-10" db="EMBL/GenBank/DDBJ databases">
        <authorList>
            <person name="Varghese N."/>
            <person name="Submissions S."/>
        </authorList>
    </citation>
    <scope>NUCLEOTIDE SEQUENCE [LARGE SCALE GENOMIC DNA]</scope>
    <source>
        <strain evidence="10">ES.061</strain>
    </source>
</reference>
<keyword evidence="4" id="KW-0249">Electron transport</keyword>
<feature type="binding site" description="covalent" evidence="7">
    <location>
        <position position="137"/>
    </location>
    <ligand>
        <name>heme c</name>
        <dbReference type="ChEBI" id="CHEBI:61717"/>
    </ligand>
</feature>
<dbReference type="InterPro" id="IPR012127">
    <property type="entry name" value="Cyt_c_prime"/>
</dbReference>
<keyword evidence="3 6" id="KW-0479">Metal-binding</keyword>
<keyword evidence="8" id="KW-0732">Signal</keyword>
<feature type="chain" id="PRO_5011547482" evidence="8">
    <location>
        <begin position="22"/>
        <end position="149"/>
    </location>
</feature>
<evidence type="ECO:0000256" key="4">
    <source>
        <dbReference type="ARBA" id="ARBA00022982"/>
    </source>
</evidence>
<evidence type="ECO:0000256" key="3">
    <source>
        <dbReference type="ARBA" id="ARBA00022723"/>
    </source>
</evidence>
<dbReference type="GO" id="GO:0005506">
    <property type="term" value="F:iron ion binding"/>
    <property type="evidence" value="ECO:0007669"/>
    <property type="project" value="InterPro"/>
</dbReference>
<dbReference type="InterPro" id="IPR010980">
    <property type="entry name" value="Cyt_c/b562"/>
</dbReference>
<evidence type="ECO:0000313" key="10">
    <source>
        <dbReference type="Proteomes" id="UP000199064"/>
    </source>
</evidence>
<protein>
    <submittedName>
        <fullName evidence="9">Cytochrome c556</fullName>
    </submittedName>
</protein>
<accession>A0A1H4N6W9</accession>
<dbReference type="Pfam" id="PF01322">
    <property type="entry name" value="Cytochrom_C_2"/>
    <property type="match status" value="1"/>
</dbReference>
<keyword evidence="2 7" id="KW-0349">Heme</keyword>
<name>A0A1H4N6W9_9HYPH</name>
<feature type="binding site" description="covalent" evidence="7">
    <location>
        <position position="140"/>
    </location>
    <ligand>
        <name>heme c</name>
        <dbReference type="ChEBI" id="CHEBI:61717"/>
    </ligand>
</feature>
<dbReference type="RefSeq" id="WP_090329705.1">
    <property type="nucleotide sequence ID" value="NZ_FNSL01000001.1"/>
</dbReference>
<comment type="PTM">
    <text evidence="7">Binds 1 heme group per subunit.</text>
</comment>
<evidence type="ECO:0000256" key="2">
    <source>
        <dbReference type="ARBA" id="ARBA00022617"/>
    </source>
</evidence>
<keyword evidence="5 6" id="KW-0408">Iron</keyword>
<dbReference type="AlphaFoldDB" id="A0A1H4N6W9"/>
<dbReference type="Proteomes" id="UP000199064">
    <property type="component" value="Unassembled WGS sequence"/>
</dbReference>
<gene>
    <name evidence="9" type="ORF">SAMN05216452_3634</name>
</gene>
<dbReference type="GO" id="GO:0042597">
    <property type="term" value="C:periplasmic space"/>
    <property type="evidence" value="ECO:0007669"/>
    <property type="project" value="InterPro"/>
</dbReference>
<dbReference type="InterPro" id="IPR002321">
    <property type="entry name" value="Cyt_c_II"/>
</dbReference>